<reference evidence="1" key="1">
    <citation type="submission" date="2020-01" db="EMBL/GenBank/DDBJ databases">
        <authorList>
            <consortium name="DOE Joint Genome Institute"/>
            <person name="Haridas S."/>
            <person name="Albert R."/>
            <person name="Binder M."/>
            <person name="Bloem J."/>
            <person name="Labutti K."/>
            <person name="Salamov A."/>
            <person name="Andreopoulos B."/>
            <person name="Baker S.E."/>
            <person name="Barry K."/>
            <person name="Bills G."/>
            <person name="Bluhm B.H."/>
            <person name="Cannon C."/>
            <person name="Castanera R."/>
            <person name="Culley D.E."/>
            <person name="Daum C."/>
            <person name="Ezra D."/>
            <person name="Gonzalez J.B."/>
            <person name="Henrissat B."/>
            <person name="Kuo A."/>
            <person name="Liang C."/>
            <person name="Lipzen A."/>
            <person name="Lutzoni F."/>
            <person name="Magnuson J."/>
            <person name="Mondo S."/>
            <person name="Nolan M."/>
            <person name="Ohm R."/>
            <person name="Pangilinan J."/>
            <person name="Park H.-J."/>
            <person name="Ramirez L."/>
            <person name="Alfaro M."/>
            <person name="Sun H."/>
            <person name="Tritt A."/>
            <person name="Yoshinaga Y."/>
            <person name="Zwiers L.-H."/>
            <person name="Turgeon B.G."/>
            <person name="Goodwin S.B."/>
            <person name="Spatafora J.W."/>
            <person name="Crous P.W."/>
            <person name="Grigoriev I.V."/>
        </authorList>
    </citation>
    <scope>NUCLEOTIDE SEQUENCE</scope>
    <source>
        <strain evidence="1">P77</strain>
    </source>
</reference>
<sequence>MPLTSFASLVMHTGPPPLPPIVEPLPRLLFFVSVGSVLELSGMNVNPRPASEVCLWPILHVAGEADAANAGSHSDKLFRALVIRVCLMVYVLLPSCKAASRRY</sequence>
<name>A0A6A5KF31_9PLEO</name>
<organism evidence="1 2">
    <name type="scientific">Decorospora gaudefroyi</name>
    <dbReference type="NCBI Taxonomy" id="184978"/>
    <lineage>
        <taxon>Eukaryota</taxon>
        <taxon>Fungi</taxon>
        <taxon>Dikarya</taxon>
        <taxon>Ascomycota</taxon>
        <taxon>Pezizomycotina</taxon>
        <taxon>Dothideomycetes</taxon>
        <taxon>Pleosporomycetidae</taxon>
        <taxon>Pleosporales</taxon>
        <taxon>Pleosporineae</taxon>
        <taxon>Pleosporaceae</taxon>
        <taxon>Decorospora</taxon>
    </lineage>
</organism>
<dbReference type="Proteomes" id="UP000800040">
    <property type="component" value="Unassembled WGS sequence"/>
</dbReference>
<evidence type="ECO:0000313" key="2">
    <source>
        <dbReference type="Proteomes" id="UP000800040"/>
    </source>
</evidence>
<keyword evidence="2" id="KW-1185">Reference proteome</keyword>
<evidence type="ECO:0000313" key="1">
    <source>
        <dbReference type="EMBL" id="KAF1834820.1"/>
    </source>
</evidence>
<accession>A0A6A5KF31</accession>
<gene>
    <name evidence="1" type="ORF">BDW02DRAFT_318933</name>
</gene>
<dbReference type="EMBL" id="ML975296">
    <property type="protein sequence ID" value="KAF1834820.1"/>
    <property type="molecule type" value="Genomic_DNA"/>
</dbReference>
<proteinExistence type="predicted"/>
<dbReference type="AlphaFoldDB" id="A0A6A5KF31"/>
<protein>
    <submittedName>
        <fullName evidence="1">Uncharacterized protein</fullName>
    </submittedName>
</protein>